<dbReference type="EMBL" id="AWGH01000020">
    <property type="protein sequence ID" value="ODN90778.1"/>
    <property type="molecule type" value="Genomic_DNA"/>
</dbReference>
<gene>
    <name evidence="1" type="ORF">L198_06095</name>
</gene>
<keyword evidence="2" id="KW-1185">Reference proteome</keyword>
<reference evidence="1 2" key="1">
    <citation type="submission" date="2016-06" db="EMBL/GenBank/DDBJ databases">
        <title>Evolution of pathogenesis and genome organization in the Tremellales.</title>
        <authorList>
            <person name="Cuomo C."/>
            <person name="Litvintseva A."/>
            <person name="Heitman J."/>
            <person name="Chen Y."/>
            <person name="Sun S."/>
            <person name="Springer D."/>
            <person name="Dromer F."/>
            <person name="Young S."/>
            <person name="Zeng Q."/>
            <person name="Chapman S."/>
            <person name="Gujja S."/>
            <person name="Saif S."/>
            <person name="Birren B."/>
        </authorList>
    </citation>
    <scope>NUCLEOTIDE SEQUENCE [LARGE SCALE GENOMIC DNA]</scope>
    <source>
        <strain evidence="1 2">CBS 7118</strain>
    </source>
</reference>
<organism evidence="1 2">
    <name type="scientific">Cryptococcus wingfieldii CBS 7118</name>
    <dbReference type="NCBI Taxonomy" id="1295528"/>
    <lineage>
        <taxon>Eukaryota</taxon>
        <taxon>Fungi</taxon>
        <taxon>Dikarya</taxon>
        <taxon>Basidiomycota</taxon>
        <taxon>Agaricomycotina</taxon>
        <taxon>Tremellomycetes</taxon>
        <taxon>Tremellales</taxon>
        <taxon>Cryptococcaceae</taxon>
        <taxon>Cryptococcus</taxon>
    </lineage>
</organism>
<name>A0A1E3IQG7_9TREE</name>
<accession>A0A1E3IQG7</accession>
<dbReference type="RefSeq" id="XP_019029880.1">
    <property type="nucleotide sequence ID" value="XM_019178161.1"/>
</dbReference>
<dbReference type="AlphaFoldDB" id="A0A1E3IQG7"/>
<evidence type="ECO:0000313" key="1">
    <source>
        <dbReference type="EMBL" id="ODN90778.1"/>
    </source>
</evidence>
<comment type="caution">
    <text evidence="1">The sequence shown here is derived from an EMBL/GenBank/DDBJ whole genome shotgun (WGS) entry which is preliminary data.</text>
</comment>
<proteinExistence type="predicted"/>
<dbReference type="GeneID" id="30195307"/>
<sequence length="63" mass="7191">MRQYELTLLNRQVLLEAYVSRRIGGVVIIFNLSFVVKVTGRDELSVSHIFQRDAPENAKPMAT</sequence>
<dbReference type="Proteomes" id="UP000094819">
    <property type="component" value="Unassembled WGS sequence"/>
</dbReference>
<evidence type="ECO:0000313" key="2">
    <source>
        <dbReference type="Proteomes" id="UP000094819"/>
    </source>
</evidence>
<protein>
    <submittedName>
        <fullName evidence="1">Uncharacterized protein</fullName>
    </submittedName>
</protein>